<dbReference type="STRING" id="8840.ENSAPLP00000020322"/>
<dbReference type="Proteomes" id="UP000016666">
    <property type="component" value="Unassembled WGS sequence"/>
</dbReference>
<evidence type="ECO:0000256" key="1">
    <source>
        <dbReference type="SAM" id="MobiDB-lite"/>
    </source>
</evidence>
<reference evidence="3" key="1">
    <citation type="submission" date="2017-10" db="EMBL/GenBank/DDBJ databases">
        <title>A new Pekin duck reference genome.</title>
        <authorList>
            <person name="Hou Z.-C."/>
            <person name="Zhou Z.-K."/>
            <person name="Zhu F."/>
            <person name="Hou S.-S."/>
        </authorList>
    </citation>
    <scope>NUCLEOTIDE SEQUENCE [LARGE SCALE GENOMIC DNA]</scope>
</reference>
<protein>
    <submittedName>
        <fullName evidence="2">Uncharacterized protein</fullName>
    </submittedName>
</protein>
<dbReference type="GO" id="GO:0005938">
    <property type="term" value="C:cell cortex"/>
    <property type="evidence" value="ECO:0007669"/>
    <property type="project" value="TreeGrafter"/>
</dbReference>
<name>A0A493T377_ANAPP</name>
<feature type="region of interest" description="Disordered" evidence="1">
    <location>
        <begin position="65"/>
        <end position="91"/>
    </location>
</feature>
<keyword evidence="3" id="KW-1185">Reference proteome</keyword>
<dbReference type="PANTHER" id="PTHR14149:SF10">
    <property type="entry name" value="RAS GTPASE-ACTIVATING-LIKE PROTEIN IQGAP3"/>
    <property type="match status" value="1"/>
</dbReference>
<dbReference type="GO" id="GO:0005096">
    <property type="term" value="F:GTPase activator activity"/>
    <property type="evidence" value="ECO:0007669"/>
    <property type="project" value="TreeGrafter"/>
</dbReference>
<dbReference type="GO" id="GO:0051015">
    <property type="term" value="F:actin filament binding"/>
    <property type="evidence" value="ECO:0007669"/>
    <property type="project" value="TreeGrafter"/>
</dbReference>
<organism evidence="2 3">
    <name type="scientific">Anas platyrhynchos platyrhynchos</name>
    <name type="common">Northern mallard</name>
    <dbReference type="NCBI Taxonomy" id="8840"/>
    <lineage>
        <taxon>Eukaryota</taxon>
        <taxon>Metazoa</taxon>
        <taxon>Chordata</taxon>
        <taxon>Craniata</taxon>
        <taxon>Vertebrata</taxon>
        <taxon>Euteleostomi</taxon>
        <taxon>Archelosauria</taxon>
        <taxon>Archosauria</taxon>
        <taxon>Dinosauria</taxon>
        <taxon>Saurischia</taxon>
        <taxon>Theropoda</taxon>
        <taxon>Coelurosauria</taxon>
        <taxon>Aves</taxon>
        <taxon>Neognathae</taxon>
        <taxon>Galloanserae</taxon>
        <taxon>Anseriformes</taxon>
        <taxon>Anatidae</taxon>
        <taxon>Anatinae</taxon>
        <taxon>Anas</taxon>
    </lineage>
</organism>
<dbReference type="PANTHER" id="PTHR14149">
    <property type="entry name" value="RAS GTPASE-ACTIVATING PROTEIN WITH IQ MOTIF"/>
    <property type="match status" value="1"/>
</dbReference>
<dbReference type="AlphaFoldDB" id="A0A493T377"/>
<sequence>MPRVVYCIHALRWVQNFHAAVLAINEAVEQGVAAQTMEALLNPNAMLLNLRPVFSGAYQEVLHRAKREKGSNARNRVRMAPKKPARGVGATPLEFWGGKK</sequence>
<accession>A0A493T377</accession>
<proteinExistence type="predicted"/>
<dbReference type="Ensembl" id="ENSAPLT00000028092.1">
    <property type="protein sequence ID" value="ENSAPLP00000020322.1"/>
    <property type="gene ID" value="ENSAPLG00000030008.1"/>
</dbReference>
<dbReference type="GO" id="GO:0005516">
    <property type="term" value="F:calmodulin binding"/>
    <property type="evidence" value="ECO:0007669"/>
    <property type="project" value="TreeGrafter"/>
</dbReference>
<dbReference type="OMA" id="HEQWATT"/>
<evidence type="ECO:0000313" key="3">
    <source>
        <dbReference type="Proteomes" id="UP000016666"/>
    </source>
</evidence>
<feature type="compositionally biased region" description="Basic residues" evidence="1">
    <location>
        <begin position="75"/>
        <end position="85"/>
    </location>
</feature>
<reference evidence="2" key="3">
    <citation type="submission" date="2025-09" db="UniProtKB">
        <authorList>
            <consortium name="Ensembl"/>
        </authorList>
    </citation>
    <scope>IDENTIFICATION</scope>
</reference>
<evidence type="ECO:0000313" key="2">
    <source>
        <dbReference type="Ensembl" id="ENSAPLP00000020322.1"/>
    </source>
</evidence>
<dbReference type="GO" id="GO:1903479">
    <property type="term" value="P:mitotic actomyosin contractile ring assembly actin filament organization"/>
    <property type="evidence" value="ECO:0007669"/>
    <property type="project" value="TreeGrafter"/>
</dbReference>
<reference evidence="2" key="2">
    <citation type="submission" date="2025-08" db="UniProtKB">
        <authorList>
            <consortium name="Ensembl"/>
        </authorList>
    </citation>
    <scope>IDENTIFICATION</scope>
</reference>